<keyword evidence="11" id="KW-1185">Reference proteome</keyword>
<evidence type="ECO:0000256" key="7">
    <source>
        <dbReference type="SAM" id="Coils"/>
    </source>
</evidence>
<evidence type="ECO:0000313" key="11">
    <source>
        <dbReference type="Proteomes" id="UP001549134"/>
    </source>
</evidence>
<keyword evidence="3 6" id="KW-0479">Metal-binding</keyword>
<keyword evidence="2 6" id="KW-0235">DNA replication</keyword>
<dbReference type="GO" id="GO:0006260">
    <property type="term" value="P:DNA replication"/>
    <property type="evidence" value="ECO:0007669"/>
    <property type="project" value="UniProtKB-KW"/>
</dbReference>
<keyword evidence="5 6" id="KW-0236">DNA replication inhibitor</keyword>
<accession>A0A4Q8L3X1</accession>
<evidence type="ECO:0000256" key="3">
    <source>
        <dbReference type="ARBA" id="ARBA00022723"/>
    </source>
</evidence>
<proteinExistence type="inferred from homology"/>
<dbReference type="PIRSF" id="PIRSF021439">
    <property type="entry name" value="DUF972"/>
    <property type="match status" value="1"/>
</dbReference>
<dbReference type="AlphaFoldDB" id="A0A4Q8L3X1"/>
<dbReference type="NCBIfam" id="NF009640">
    <property type="entry name" value="PRK13169.1-1"/>
    <property type="match status" value="1"/>
</dbReference>
<keyword evidence="4 6" id="KW-0862">Zinc</keyword>
<evidence type="ECO:0000256" key="6">
    <source>
        <dbReference type="HAMAP-Rule" id="MF_01159"/>
    </source>
</evidence>
<dbReference type="OrthoDB" id="2112130at2"/>
<keyword evidence="1 6" id="KW-0963">Cytoplasm</keyword>
<dbReference type="Proteomes" id="UP000291525">
    <property type="component" value="Unassembled WGS sequence"/>
</dbReference>
<comment type="function">
    <text evidence="6">Involved in control of chromosome replication initiation. Inhibits the cooperative binding of DnaA to the oriC region, thus negatively regulating initiation of chromosome replication. Inhibits the ability of DnaA-ATP to form a helix on DNA; does not disassemble preformed DnaA-DNA helices. Decreases the residence time of DnaA on the chromosome at its binding sites (oriC, replication forks and promoter-binding sites). Tethers DnaA to the replication machinery via the DNA polymerase beta sliding clamp subunit (dnaN). Associates with oriC and other DnaA targets on the chromosome in a DnaA-dependent manner.</text>
</comment>
<dbReference type="Pfam" id="PF06156">
    <property type="entry name" value="YabA"/>
    <property type="match status" value="1"/>
</dbReference>
<reference evidence="8 11" key="2">
    <citation type="submission" date="2024-06" db="EMBL/GenBank/DDBJ databases">
        <title>Genomic Encyclopedia of Type Strains, Phase IV (KMG-IV): sequencing the most valuable type-strain genomes for metagenomic binning, comparative biology and taxonomic classification.</title>
        <authorList>
            <person name="Goeker M."/>
        </authorList>
    </citation>
    <scope>NUCLEOTIDE SEQUENCE [LARGE SCALE GENOMIC DNA]</scope>
    <source>
        <strain evidence="8 11">DSM 29126</strain>
    </source>
</reference>
<evidence type="ECO:0000313" key="10">
    <source>
        <dbReference type="Proteomes" id="UP000291525"/>
    </source>
</evidence>
<comment type="caution">
    <text evidence="9">The sequence shown here is derived from an EMBL/GenBank/DDBJ whole genome shotgun (WGS) entry which is preliminary data.</text>
</comment>
<comment type="subcellular location">
    <subcellularLocation>
        <location evidence="6">Cytoplasm</location>
        <location evidence="6">Nucleoid</location>
    </subcellularLocation>
    <text evidence="6">Localizes in tight foci, which correspond to the replisome at mid-cell throughout the cell cycle.</text>
</comment>
<protein>
    <recommendedName>
        <fullName evidence="6">Replication initiation control protein YabA</fullName>
    </recommendedName>
</protein>
<evidence type="ECO:0000313" key="8">
    <source>
        <dbReference type="EMBL" id="MET3533966.1"/>
    </source>
</evidence>
<name>A0A4Q8L3X1_9STRE</name>
<sequence length="105" mass="12438">MDKKELFDALDDFSQNLLTTLADVDAIKKHLQSVIDENTRLRLENSKLRERLEKEDKIGHKPSNFGKENLENIYEDGFHICTYEYGKRRDNDEPCMFCIELLNRD</sequence>
<feature type="coiled-coil region" evidence="7">
    <location>
        <begin position="31"/>
        <end position="58"/>
    </location>
</feature>
<evidence type="ECO:0000256" key="2">
    <source>
        <dbReference type="ARBA" id="ARBA00022705"/>
    </source>
</evidence>
<feature type="binding site" evidence="6">
    <location>
        <position position="95"/>
    </location>
    <ligand>
        <name>Zn(2+)</name>
        <dbReference type="ChEBI" id="CHEBI:29105"/>
    </ligand>
</feature>
<dbReference type="Proteomes" id="UP001549134">
    <property type="component" value="Unassembled WGS sequence"/>
</dbReference>
<dbReference type="GO" id="GO:0008270">
    <property type="term" value="F:zinc ion binding"/>
    <property type="evidence" value="ECO:0007669"/>
    <property type="project" value="UniProtKB-UniRule"/>
</dbReference>
<keyword evidence="7" id="KW-0175">Coiled coil</keyword>
<evidence type="ECO:0000256" key="5">
    <source>
        <dbReference type="ARBA" id="ARBA00022880"/>
    </source>
</evidence>
<dbReference type="GO" id="GO:0008156">
    <property type="term" value="P:negative regulation of DNA replication"/>
    <property type="evidence" value="ECO:0007669"/>
    <property type="project" value="UniProtKB-UniRule"/>
</dbReference>
<evidence type="ECO:0000256" key="4">
    <source>
        <dbReference type="ARBA" id="ARBA00022833"/>
    </source>
</evidence>
<evidence type="ECO:0000313" key="9">
    <source>
        <dbReference type="EMBL" id="TAA14778.1"/>
    </source>
</evidence>
<dbReference type="GeneID" id="78827396"/>
<gene>
    <name evidence="6 9" type="primary">yabA</name>
    <name evidence="8" type="ORF">ABID50_001123</name>
    <name evidence="9" type="ORF">EXW74_02105</name>
</gene>
<dbReference type="EMBL" id="JBEPLX010000010">
    <property type="protein sequence ID" value="MET3533966.1"/>
    <property type="molecule type" value="Genomic_DNA"/>
</dbReference>
<feature type="binding site" evidence="6">
    <location>
        <position position="79"/>
    </location>
    <ligand>
        <name>Zn(2+)</name>
        <dbReference type="ChEBI" id="CHEBI:29105"/>
    </ligand>
</feature>
<dbReference type="RefSeq" id="WP_024391897.1">
    <property type="nucleotide sequence ID" value="NZ_AP024276.1"/>
</dbReference>
<comment type="cofactor">
    <cofactor evidence="6">
        <name>Zn(2+)</name>
        <dbReference type="ChEBI" id="CHEBI:29105"/>
    </cofactor>
    <text evidence="6">Binds 1 zinc ion per subunit.</text>
</comment>
<dbReference type="HAMAP" id="MF_01159">
    <property type="entry name" value="YabA"/>
    <property type="match status" value="1"/>
</dbReference>
<evidence type="ECO:0000256" key="1">
    <source>
        <dbReference type="ARBA" id="ARBA00022490"/>
    </source>
</evidence>
<comment type="similarity">
    <text evidence="6">Belongs to the YabA family.</text>
</comment>
<reference evidence="9 10" key="1">
    <citation type="submission" date="2019-02" db="EMBL/GenBank/DDBJ databases">
        <title>First genome of the species Streptococcus parasuis.</title>
        <authorList>
            <person name="Stevens M.J.A."/>
            <person name="Stephan R."/>
        </authorList>
    </citation>
    <scope>NUCLEOTIDE SEQUENCE [LARGE SCALE GENOMIC DNA]</scope>
    <source>
        <strain evidence="9 10">4253</strain>
    </source>
</reference>
<dbReference type="InterPro" id="IPR010377">
    <property type="entry name" value="YabA"/>
</dbReference>
<dbReference type="GO" id="GO:0043590">
    <property type="term" value="C:bacterial nucleoid"/>
    <property type="evidence" value="ECO:0007669"/>
    <property type="project" value="UniProtKB-UniRule"/>
</dbReference>
<comment type="subunit">
    <text evidence="6">Homotetramer. Interacts with both DnaA and DnaN, acting as a bridge between these two proteins.</text>
</comment>
<feature type="binding site" evidence="6">
    <location>
        <position position="81"/>
    </location>
    <ligand>
        <name>Zn(2+)</name>
        <dbReference type="ChEBI" id="CHEBI:29105"/>
    </ligand>
</feature>
<dbReference type="EMBL" id="SHGT01000006">
    <property type="protein sequence ID" value="TAA14778.1"/>
    <property type="molecule type" value="Genomic_DNA"/>
</dbReference>
<feature type="binding site" evidence="6">
    <location>
        <position position="98"/>
    </location>
    <ligand>
        <name>Zn(2+)</name>
        <dbReference type="ChEBI" id="CHEBI:29105"/>
    </ligand>
</feature>
<organism evidence="9 10">
    <name type="scientific">Streptococcus parasuis</name>
    <dbReference type="NCBI Taxonomy" id="1501662"/>
    <lineage>
        <taxon>Bacteria</taxon>
        <taxon>Bacillati</taxon>
        <taxon>Bacillota</taxon>
        <taxon>Bacilli</taxon>
        <taxon>Lactobacillales</taxon>
        <taxon>Streptococcaceae</taxon>
        <taxon>Streptococcus</taxon>
    </lineage>
</organism>